<dbReference type="Pfam" id="PF09414">
    <property type="entry name" value="RNA_ligase"/>
    <property type="match status" value="1"/>
</dbReference>
<evidence type="ECO:0000259" key="2">
    <source>
        <dbReference type="Pfam" id="PF18043"/>
    </source>
</evidence>
<dbReference type="AlphaFoldDB" id="A0A0F9M7A9"/>
<dbReference type="SUPFAM" id="SSF56091">
    <property type="entry name" value="DNA ligase/mRNA capping enzyme, catalytic domain"/>
    <property type="match status" value="1"/>
</dbReference>
<dbReference type="InterPro" id="IPR021122">
    <property type="entry name" value="RNA_ligase_dom_REL/Rnl2"/>
</dbReference>
<proteinExistence type="predicted"/>
<dbReference type="EMBL" id="LAZR01009451">
    <property type="protein sequence ID" value="KKM72535.1"/>
    <property type="molecule type" value="Genomic_DNA"/>
</dbReference>
<evidence type="ECO:0000313" key="3">
    <source>
        <dbReference type="EMBL" id="KKM72535.1"/>
    </source>
</evidence>
<dbReference type="InterPro" id="IPR041948">
    <property type="entry name" value="Rnl1/2_C_sf"/>
</dbReference>
<organism evidence="3">
    <name type="scientific">marine sediment metagenome</name>
    <dbReference type="NCBI Taxonomy" id="412755"/>
    <lineage>
        <taxon>unclassified sequences</taxon>
        <taxon>metagenomes</taxon>
        <taxon>ecological metagenomes</taxon>
    </lineage>
</organism>
<accession>A0A0F9M7A9</accession>
<reference evidence="3" key="1">
    <citation type="journal article" date="2015" name="Nature">
        <title>Complex archaea that bridge the gap between prokaryotes and eukaryotes.</title>
        <authorList>
            <person name="Spang A."/>
            <person name="Saw J.H."/>
            <person name="Jorgensen S.L."/>
            <person name="Zaremba-Niedzwiedzka K."/>
            <person name="Martijn J."/>
            <person name="Lind A.E."/>
            <person name="van Eijk R."/>
            <person name="Schleper C."/>
            <person name="Guy L."/>
            <person name="Ettema T.J."/>
        </authorList>
    </citation>
    <scope>NUCLEOTIDE SEQUENCE</scope>
</reference>
<dbReference type="Gene3D" id="1.10.10.1810">
    <property type="entry name" value="RNA ligase"/>
    <property type="match status" value="1"/>
</dbReference>
<dbReference type="Gene3D" id="3.30.470.30">
    <property type="entry name" value="DNA ligase/mRNA capping enzyme"/>
    <property type="match status" value="1"/>
</dbReference>
<comment type="caution">
    <text evidence="3">The sequence shown here is derived from an EMBL/GenBank/DDBJ whole genome shotgun (WGS) entry which is preliminary data.</text>
</comment>
<sequence>MKHRTYDHINGVWHDKTMEYYEEMGFFADDIEWCVMEKIHGSNFAFYLTEKDILFATRGEFITGDKQFCNHLRMTEDIKHKIAHIWEDLWESGVDLRELIIYGEIFGGNYQHPDVEKIRGVKRVQKGVQYHPDIKFYAFDIWMKMGDSEGFFLDYDLAVDLFETNDIFYAEMLNRGTFAQLRHYPDKFQTLIPEYFDLPPIDGNVCEGFVFKPVIDLTTEGGDRVILKAKNQEALDKMRARKPRQEKNQKGIVELSHDIRLVIDSLTPYITETRLRNVLSKHVEFVKKDFNIIYKEFREEVFQDFEEANNDLTMFEDSEIKIINKEEIWRPIFLKEVI</sequence>
<gene>
    <name evidence="3" type="ORF">LCGC14_1419600</name>
</gene>
<name>A0A0F9M7A9_9ZZZZ</name>
<protein>
    <recommendedName>
        <fullName evidence="4">RNA ligase domain-containing protein</fullName>
    </recommendedName>
</protein>
<dbReference type="Pfam" id="PF18043">
    <property type="entry name" value="T4_Rnl2_C"/>
    <property type="match status" value="1"/>
</dbReference>
<dbReference type="InterPro" id="IPR040609">
    <property type="entry name" value="Rnl2_C"/>
</dbReference>
<evidence type="ECO:0008006" key="4">
    <source>
        <dbReference type="Google" id="ProtNLM"/>
    </source>
</evidence>
<evidence type="ECO:0000259" key="1">
    <source>
        <dbReference type="Pfam" id="PF09414"/>
    </source>
</evidence>
<feature type="domain" description="RNA ligase 2 C-terminal" evidence="2">
    <location>
        <begin position="255"/>
        <end position="326"/>
    </location>
</feature>
<feature type="domain" description="RNA ligase" evidence="1">
    <location>
        <begin position="32"/>
        <end position="230"/>
    </location>
</feature>
<dbReference type="Gene3D" id="3.30.1490.70">
    <property type="match status" value="1"/>
</dbReference>